<sequence>MNAEEFKYKWGGEDWDLLDRIINLSLEVERINLSVLVCAAVEGGLEGGGSVERWHNVSSLPVSSRISSNFSGVAGSVLVTVSTSITGSLGLCNAGSIWLTRDNIGSSTYLPYVYVILGLP</sequence>
<reference evidence="3" key="2">
    <citation type="journal article" date="2023" name="Science">
        <title>Genomic signatures of disease resistance in endangered staghorn corals.</title>
        <authorList>
            <person name="Vollmer S.V."/>
            <person name="Selwyn J.D."/>
            <person name="Despard B.A."/>
            <person name="Roesel C.L."/>
        </authorList>
    </citation>
    <scope>NUCLEOTIDE SEQUENCE</scope>
    <source>
        <strain evidence="3">K2</strain>
    </source>
</reference>
<dbReference type="GO" id="GO:0016740">
    <property type="term" value="F:transferase activity"/>
    <property type="evidence" value="ECO:0007669"/>
    <property type="project" value="UniProtKB-KW"/>
</dbReference>
<dbReference type="Pfam" id="PF02709">
    <property type="entry name" value="Glyco_transf_7C"/>
    <property type="match status" value="1"/>
</dbReference>
<protein>
    <submittedName>
        <fullName evidence="3">N-acetyl-beta-glucosaminyl-glycoprotein 4-beta-N-acetylgalactosaminyltransferase 1</fullName>
    </submittedName>
</protein>
<accession>A0AAD9QW50</accession>
<proteinExistence type="predicted"/>
<keyword evidence="1" id="KW-0808">Transferase</keyword>
<name>A0AAD9QW50_ACRCE</name>
<dbReference type="EMBL" id="JARQWQ010000012">
    <property type="protein sequence ID" value="KAK2568494.1"/>
    <property type="molecule type" value="Genomic_DNA"/>
</dbReference>
<comment type="caution">
    <text evidence="3">The sequence shown here is derived from an EMBL/GenBank/DDBJ whole genome shotgun (WGS) entry which is preliminary data.</text>
</comment>
<evidence type="ECO:0000256" key="1">
    <source>
        <dbReference type="ARBA" id="ARBA00022679"/>
    </source>
</evidence>
<dbReference type="InterPro" id="IPR027791">
    <property type="entry name" value="Galactosyl_T_C"/>
</dbReference>
<dbReference type="Proteomes" id="UP001249851">
    <property type="component" value="Unassembled WGS sequence"/>
</dbReference>
<evidence type="ECO:0000259" key="2">
    <source>
        <dbReference type="Pfam" id="PF02709"/>
    </source>
</evidence>
<keyword evidence="4" id="KW-1185">Reference proteome</keyword>
<evidence type="ECO:0000313" key="3">
    <source>
        <dbReference type="EMBL" id="KAK2568494.1"/>
    </source>
</evidence>
<dbReference type="AlphaFoldDB" id="A0AAD9QW50"/>
<organism evidence="3 4">
    <name type="scientific">Acropora cervicornis</name>
    <name type="common">Staghorn coral</name>
    <dbReference type="NCBI Taxonomy" id="6130"/>
    <lineage>
        <taxon>Eukaryota</taxon>
        <taxon>Metazoa</taxon>
        <taxon>Cnidaria</taxon>
        <taxon>Anthozoa</taxon>
        <taxon>Hexacorallia</taxon>
        <taxon>Scleractinia</taxon>
        <taxon>Astrocoeniina</taxon>
        <taxon>Acroporidae</taxon>
        <taxon>Acropora</taxon>
    </lineage>
</organism>
<reference evidence="3" key="1">
    <citation type="journal article" date="2023" name="G3 (Bethesda)">
        <title>Whole genome assembly and annotation of the endangered Caribbean coral Acropora cervicornis.</title>
        <authorList>
            <person name="Selwyn J.D."/>
            <person name="Vollmer S.V."/>
        </authorList>
    </citation>
    <scope>NUCLEOTIDE SEQUENCE</scope>
    <source>
        <strain evidence="3">K2</strain>
    </source>
</reference>
<gene>
    <name evidence="3" type="ORF">P5673_007550</name>
</gene>
<evidence type="ECO:0000313" key="4">
    <source>
        <dbReference type="Proteomes" id="UP001249851"/>
    </source>
</evidence>
<feature type="domain" description="Galactosyltransferase C-terminal" evidence="2">
    <location>
        <begin position="7"/>
        <end position="32"/>
    </location>
</feature>